<proteinExistence type="predicted"/>
<protein>
    <submittedName>
        <fullName evidence="1">Uncharacterized protein</fullName>
    </submittedName>
</protein>
<name>A0A1Q4NYU2_SERMA</name>
<dbReference type="EMBL" id="MJAO01000013">
    <property type="protein sequence ID" value="OKB66061.1"/>
    <property type="molecule type" value="Genomic_DNA"/>
</dbReference>
<reference evidence="1 2" key="1">
    <citation type="submission" date="2016-09" db="EMBL/GenBank/DDBJ databases">
        <title>Serratia marcescens MSU-97 and epiphytic antimycotic-producing bacteria.</title>
        <authorList>
            <person name="Matilla M.A."/>
        </authorList>
    </citation>
    <scope>NUCLEOTIDE SEQUENCE [LARGE SCALE GENOMIC DNA]</scope>
    <source>
        <strain evidence="1 2">MSU-97</strain>
    </source>
</reference>
<sequence length="63" mass="7126">MGVDFINSTGEDQKKAEPIGESFFTTYTKVREPPQSGILLLLKRQQDAINQLNLGEQQPCRMD</sequence>
<gene>
    <name evidence="1" type="ORF">BHU62_14075</name>
</gene>
<evidence type="ECO:0000313" key="1">
    <source>
        <dbReference type="EMBL" id="OKB66061.1"/>
    </source>
</evidence>
<organism evidence="1 2">
    <name type="scientific">Serratia marcescens</name>
    <dbReference type="NCBI Taxonomy" id="615"/>
    <lineage>
        <taxon>Bacteria</taxon>
        <taxon>Pseudomonadati</taxon>
        <taxon>Pseudomonadota</taxon>
        <taxon>Gammaproteobacteria</taxon>
        <taxon>Enterobacterales</taxon>
        <taxon>Yersiniaceae</taxon>
        <taxon>Serratia</taxon>
    </lineage>
</organism>
<accession>A0A1Q4NYU2</accession>
<comment type="caution">
    <text evidence="1">The sequence shown here is derived from an EMBL/GenBank/DDBJ whole genome shotgun (WGS) entry which is preliminary data.</text>
</comment>
<evidence type="ECO:0000313" key="2">
    <source>
        <dbReference type="Proteomes" id="UP000185770"/>
    </source>
</evidence>
<dbReference type="Proteomes" id="UP000185770">
    <property type="component" value="Unassembled WGS sequence"/>
</dbReference>
<dbReference type="AlphaFoldDB" id="A0A1Q4NYU2"/>